<proteinExistence type="predicted"/>
<keyword evidence="5 6" id="KW-0472">Membrane</keyword>
<feature type="transmembrane region" description="Helical" evidence="6">
    <location>
        <begin position="164"/>
        <end position="186"/>
    </location>
</feature>
<dbReference type="SUPFAM" id="SSF103473">
    <property type="entry name" value="MFS general substrate transporter"/>
    <property type="match status" value="1"/>
</dbReference>
<dbReference type="InterPro" id="IPR011701">
    <property type="entry name" value="MFS"/>
</dbReference>
<evidence type="ECO:0000256" key="1">
    <source>
        <dbReference type="ARBA" id="ARBA00004651"/>
    </source>
</evidence>
<feature type="domain" description="Major facilitator superfamily (MFS) profile" evidence="7">
    <location>
        <begin position="10"/>
        <end position="384"/>
    </location>
</feature>
<dbReference type="CDD" id="cd17324">
    <property type="entry name" value="MFS_NepI_like"/>
    <property type="match status" value="1"/>
</dbReference>
<dbReference type="Gene3D" id="1.20.1250.20">
    <property type="entry name" value="MFS general substrate transporter like domains"/>
    <property type="match status" value="1"/>
</dbReference>
<dbReference type="InterPro" id="IPR020846">
    <property type="entry name" value="MFS_dom"/>
</dbReference>
<gene>
    <name evidence="8" type="ORF">ACFO5X_08410</name>
</gene>
<feature type="transmembrane region" description="Helical" evidence="6">
    <location>
        <begin position="101"/>
        <end position="125"/>
    </location>
</feature>
<keyword evidence="9" id="KW-1185">Reference proteome</keyword>
<dbReference type="PROSITE" id="PS50850">
    <property type="entry name" value="MFS"/>
    <property type="match status" value="1"/>
</dbReference>
<keyword evidence="2" id="KW-1003">Cell membrane</keyword>
<accession>A0ABV9KG14</accession>
<feature type="transmembrane region" description="Helical" evidence="6">
    <location>
        <begin position="295"/>
        <end position="312"/>
    </location>
</feature>
<evidence type="ECO:0000256" key="3">
    <source>
        <dbReference type="ARBA" id="ARBA00022692"/>
    </source>
</evidence>
<keyword evidence="4 6" id="KW-1133">Transmembrane helix</keyword>
<feature type="transmembrane region" description="Helical" evidence="6">
    <location>
        <begin position="9"/>
        <end position="30"/>
    </location>
</feature>
<keyword evidence="3 6" id="KW-0812">Transmembrane</keyword>
<evidence type="ECO:0000313" key="9">
    <source>
        <dbReference type="Proteomes" id="UP001595973"/>
    </source>
</evidence>
<feature type="transmembrane region" description="Helical" evidence="6">
    <location>
        <begin position="361"/>
        <end position="380"/>
    </location>
</feature>
<evidence type="ECO:0000256" key="2">
    <source>
        <dbReference type="ARBA" id="ARBA00022475"/>
    </source>
</evidence>
<organism evidence="8 9">
    <name type="scientific">Seohaeicola nanhaiensis</name>
    <dbReference type="NCBI Taxonomy" id="1387282"/>
    <lineage>
        <taxon>Bacteria</taxon>
        <taxon>Pseudomonadati</taxon>
        <taxon>Pseudomonadota</taxon>
        <taxon>Alphaproteobacteria</taxon>
        <taxon>Rhodobacterales</taxon>
        <taxon>Roseobacteraceae</taxon>
        <taxon>Seohaeicola</taxon>
    </lineage>
</organism>
<sequence>MPPDTASRLVIPLLSAANFVIGMGAFMVIGALAPVAEDLGIDPATAGRLMIFYAIGYALLSPLLVALTGRIGRRRVLALGMAIFALANLIAALAPGPDTLFASRVLAAAGAGLLTPVAAGVAATLSAPERRASALSAVFFGLTLSQVAGVPAGGFIAYTFGWRAAFALVALLSLPFVALIWFRVPAGLRVPPVSLGDLGRTLVSPRLLIALLFTCVFTGATYVVFTYISPLLGTRMGFGRDGITAYLLACGFGAVAGNLLGGWLCDRIGPARTLGLLTLVQATLLPWFSYLPLPAALLFFLGFAWSAFGWSFNAPQQMRLITLDPGRASVLLALNAAGIYIGSALGSWAGGAILAARGLDALGLAACLGAIAALGVLILGEWASRRPA</sequence>
<feature type="transmembrane region" description="Helical" evidence="6">
    <location>
        <begin position="243"/>
        <end position="264"/>
    </location>
</feature>
<feature type="transmembrane region" description="Helical" evidence="6">
    <location>
        <begin position="50"/>
        <end position="69"/>
    </location>
</feature>
<name>A0ABV9KG14_9RHOB</name>
<evidence type="ECO:0000259" key="7">
    <source>
        <dbReference type="PROSITE" id="PS50850"/>
    </source>
</evidence>
<feature type="transmembrane region" description="Helical" evidence="6">
    <location>
        <begin position="76"/>
        <end position="95"/>
    </location>
</feature>
<dbReference type="Proteomes" id="UP001595973">
    <property type="component" value="Unassembled WGS sequence"/>
</dbReference>
<dbReference type="PANTHER" id="PTHR43124">
    <property type="entry name" value="PURINE EFFLUX PUMP PBUE"/>
    <property type="match status" value="1"/>
</dbReference>
<dbReference type="RefSeq" id="WP_380716875.1">
    <property type="nucleotide sequence ID" value="NZ_JBHSGI010000005.1"/>
</dbReference>
<reference evidence="9" key="1">
    <citation type="journal article" date="2019" name="Int. J. Syst. Evol. Microbiol.">
        <title>The Global Catalogue of Microorganisms (GCM) 10K type strain sequencing project: providing services to taxonomists for standard genome sequencing and annotation.</title>
        <authorList>
            <consortium name="The Broad Institute Genomics Platform"/>
            <consortium name="The Broad Institute Genome Sequencing Center for Infectious Disease"/>
            <person name="Wu L."/>
            <person name="Ma J."/>
        </authorList>
    </citation>
    <scope>NUCLEOTIDE SEQUENCE [LARGE SCALE GENOMIC DNA]</scope>
    <source>
        <strain evidence="9">CGMCC 4.7283</strain>
    </source>
</reference>
<dbReference type="PANTHER" id="PTHR43124:SF10">
    <property type="entry name" value="PURINE EFFLUX PUMP PBUE"/>
    <property type="match status" value="1"/>
</dbReference>
<dbReference type="InterPro" id="IPR036259">
    <property type="entry name" value="MFS_trans_sf"/>
</dbReference>
<evidence type="ECO:0000256" key="6">
    <source>
        <dbReference type="SAM" id="Phobius"/>
    </source>
</evidence>
<evidence type="ECO:0000256" key="5">
    <source>
        <dbReference type="ARBA" id="ARBA00023136"/>
    </source>
</evidence>
<feature type="transmembrane region" description="Helical" evidence="6">
    <location>
        <begin position="332"/>
        <end position="355"/>
    </location>
</feature>
<comment type="subcellular location">
    <subcellularLocation>
        <location evidence="1">Cell membrane</location>
        <topology evidence="1">Multi-pass membrane protein</topology>
    </subcellularLocation>
</comment>
<dbReference type="Pfam" id="PF07690">
    <property type="entry name" value="MFS_1"/>
    <property type="match status" value="1"/>
</dbReference>
<comment type="caution">
    <text evidence="8">The sequence shown here is derived from an EMBL/GenBank/DDBJ whole genome shotgun (WGS) entry which is preliminary data.</text>
</comment>
<feature type="transmembrane region" description="Helical" evidence="6">
    <location>
        <begin position="207"/>
        <end position="228"/>
    </location>
</feature>
<dbReference type="EMBL" id="JBHSGI010000005">
    <property type="protein sequence ID" value="MFC4668571.1"/>
    <property type="molecule type" value="Genomic_DNA"/>
</dbReference>
<protein>
    <submittedName>
        <fullName evidence="8">MFS transporter</fullName>
    </submittedName>
</protein>
<evidence type="ECO:0000313" key="8">
    <source>
        <dbReference type="EMBL" id="MFC4668571.1"/>
    </source>
</evidence>
<feature type="transmembrane region" description="Helical" evidence="6">
    <location>
        <begin position="137"/>
        <end position="158"/>
    </location>
</feature>
<evidence type="ECO:0000256" key="4">
    <source>
        <dbReference type="ARBA" id="ARBA00022989"/>
    </source>
</evidence>
<dbReference type="InterPro" id="IPR050189">
    <property type="entry name" value="MFS_Efflux_Transporters"/>
</dbReference>